<evidence type="ECO:0000256" key="4">
    <source>
        <dbReference type="ARBA" id="ARBA00022679"/>
    </source>
</evidence>
<feature type="compositionally biased region" description="Polar residues" evidence="14">
    <location>
        <begin position="217"/>
        <end position="231"/>
    </location>
</feature>
<evidence type="ECO:0000256" key="15">
    <source>
        <dbReference type="SAM" id="Phobius"/>
    </source>
</evidence>
<evidence type="ECO:0000256" key="14">
    <source>
        <dbReference type="SAM" id="MobiDB-lite"/>
    </source>
</evidence>
<dbReference type="Gene3D" id="3.90.1480.20">
    <property type="entry name" value="Glycosyl transferase family 29"/>
    <property type="match status" value="1"/>
</dbReference>
<evidence type="ECO:0000256" key="1">
    <source>
        <dbReference type="ARBA" id="ARBA00004447"/>
    </source>
</evidence>
<evidence type="ECO:0000256" key="7">
    <source>
        <dbReference type="ARBA" id="ARBA00022989"/>
    </source>
</evidence>
<dbReference type="Pfam" id="PF00777">
    <property type="entry name" value="Glyco_transf_29"/>
    <property type="match status" value="1"/>
</dbReference>
<name>A0ABP1R4D1_9HEXA</name>
<keyword evidence="8" id="KW-0333">Golgi apparatus</keyword>
<evidence type="ECO:0000256" key="9">
    <source>
        <dbReference type="ARBA" id="ARBA00023136"/>
    </source>
</evidence>
<keyword evidence="6" id="KW-0735">Signal-anchor</keyword>
<keyword evidence="4" id="KW-0808">Transferase</keyword>
<dbReference type="PANTHER" id="PTHR46059:SF1">
    <property type="entry name" value="BETA-GALACTOSIDE ALPHA-2,6-SIALYLTRANSFERASE"/>
    <property type="match status" value="1"/>
</dbReference>
<comment type="subcellular location">
    <subcellularLocation>
        <location evidence="1">Golgi apparatus</location>
        <location evidence="1">Golgi stack membrane</location>
        <topology evidence="1">Single-pass type II membrane protein</topology>
    </subcellularLocation>
</comment>
<evidence type="ECO:0000313" key="17">
    <source>
        <dbReference type="Proteomes" id="UP001642540"/>
    </source>
</evidence>
<protein>
    <recommendedName>
        <fullName evidence="13">beta-galactoside alpha-(2,6)-sialyltransferase</fullName>
        <ecNumber evidence="13">2.4.3.1</ecNumber>
    </recommendedName>
</protein>
<sequence length="438" mass="49229">MSSNNVIKCMLQINSVGLLRPAFGASCWEVVESEKKTMKILPLFIILFFFSGAIIFTYLAWTTLRDRDDQTAFFTVKGPRRTFVLSDGKSGSSQIAEDENENDDGLGLLTVNENELLGSDMQKKIEILKMRVVSKLRRHILDGSKVKGHINHYGVNYTKLKSKVKVNQAAVLCRIKKVSMGVLDQSSSPLFEGKRFPAEPLFSSEAEERSRFESGYSGDTQSSSDSRNRNTSPLYRSCAVIPNSAALDGAKHGIDIDSHDFILRFNNAPTQGFEDDVGALTSMRIINSQVATKPTFGFPTASYYTDMVKVGPTANGILKRSTNSSNVHSNAVRSSLRPTPLVVNNYDSLWEATRKFLIWDPCNYGSSIEQWYKSPDFPLFGKYFNITSSQTMRDRNRFYILDCRVIWKLWEILQEFSFTRIHGTPPTSGFIGISTARK</sequence>
<evidence type="ECO:0000313" key="16">
    <source>
        <dbReference type="EMBL" id="CAL8114226.1"/>
    </source>
</evidence>
<comment type="caution">
    <text evidence="16">The sequence shown here is derived from an EMBL/GenBank/DDBJ whole genome shotgun (WGS) entry which is preliminary data.</text>
</comment>
<evidence type="ECO:0000256" key="10">
    <source>
        <dbReference type="ARBA" id="ARBA00023157"/>
    </source>
</evidence>
<keyword evidence="17" id="KW-1185">Reference proteome</keyword>
<dbReference type="InterPro" id="IPR001675">
    <property type="entry name" value="Glyco_trans_29"/>
</dbReference>
<dbReference type="PANTHER" id="PTHR46059">
    <property type="entry name" value="BETA-GALACTOSIDE ALPHA-2,6-SIALYLTRANSFERASE"/>
    <property type="match status" value="1"/>
</dbReference>
<keyword evidence="7 15" id="KW-1133">Transmembrane helix</keyword>
<keyword evidence="10" id="KW-1015">Disulfide bond</keyword>
<keyword evidence="5 15" id="KW-0812">Transmembrane</keyword>
<keyword evidence="9 15" id="KW-0472">Membrane</keyword>
<evidence type="ECO:0000256" key="13">
    <source>
        <dbReference type="ARBA" id="ARBA00034329"/>
    </source>
</evidence>
<gene>
    <name evidence="16" type="ORF">ODALV1_LOCUS16370</name>
</gene>
<evidence type="ECO:0000256" key="8">
    <source>
        <dbReference type="ARBA" id="ARBA00023034"/>
    </source>
</evidence>
<evidence type="ECO:0000256" key="2">
    <source>
        <dbReference type="ARBA" id="ARBA00006003"/>
    </source>
</evidence>
<accession>A0ABP1R4D1</accession>
<evidence type="ECO:0000256" key="6">
    <source>
        <dbReference type="ARBA" id="ARBA00022968"/>
    </source>
</evidence>
<dbReference type="InterPro" id="IPR038578">
    <property type="entry name" value="GT29-like_sf"/>
</dbReference>
<dbReference type="EMBL" id="CAXLJM020000049">
    <property type="protein sequence ID" value="CAL8114226.1"/>
    <property type="molecule type" value="Genomic_DNA"/>
</dbReference>
<dbReference type="EC" id="2.4.3.1" evidence="13"/>
<organism evidence="16 17">
    <name type="scientific">Orchesella dallaii</name>
    <dbReference type="NCBI Taxonomy" id="48710"/>
    <lineage>
        <taxon>Eukaryota</taxon>
        <taxon>Metazoa</taxon>
        <taxon>Ecdysozoa</taxon>
        <taxon>Arthropoda</taxon>
        <taxon>Hexapoda</taxon>
        <taxon>Collembola</taxon>
        <taxon>Entomobryomorpha</taxon>
        <taxon>Entomobryoidea</taxon>
        <taxon>Orchesellidae</taxon>
        <taxon>Orchesellinae</taxon>
        <taxon>Orchesella</taxon>
    </lineage>
</organism>
<proteinExistence type="inferred from homology"/>
<dbReference type="Proteomes" id="UP001642540">
    <property type="component" value="Unassembled WGS sequence"/>
</dbReference>
<keyword evidence="3" id="KW-0328">Glycosyltransferase</keyword>
<feature type="transmembrane region" description="Helical" evidence="15">
    <location>
        <begin position="40"/>
        <end position="61"/>
    </location>
</feature>
<comment type="similarity">
    <text evidence="2">Belongs to the glycosyltransferase 29 family.</text>
</comment>
<evidence type="ECO:0000256" key="11">
    <source>
        <dbReference type="ARBA" id="ARBA00023180"/>
    </source>
</evidence>
<evidence type="ECO:0000256" key="3">
    <source>
        <dbReference type="ARBA" id="ARBA00022676"/>
    </source>
</evidence>
<comment type="catalytic activity">
    <reaction evidence="12">
        <text>a beta-D-galactoside + CMP-N-acetyl-beta-neuraminate = an N-acetyl-alpha-neuraminyl-(2-&gt;6)-beta-D-galactosyl derivative + CMP + H(+)</text>
        <dbReference type="Rhea" id="RHEA:52104"/>
        <dbReference type="ChEBI" id="CHEBI:15378"/>
        <dbReference type="ChEBI" id="CHEBI:28034"/>
        <dbReference type="ChEBI" id="CHEBI:57812"/>
        <dbReference type="ChEBI" id="CHEBI:60377"/>
        <dbReference type="ChEBI" id="CHEBI:136398"/>
        <dbReference type="EC" id="2.4.3.1"/>
    </reaction>
</comment>
<keyword evidence="11" id="KW-0325">Glycoprotein</keyword>
<feature type="region of interest" description="Disordered" evidence="14">
    <location>
        <begin position="202"/>
        <end position="231"/>
    </location>
</feature>
<reference evidence="16 17" key="1">
    <citation type="submission" date="2024-08" db="EMBL/GenBank/DDBJ databases">
        <authorList>
            <person name="Cucini C."/>
            <person name="Frati F."/>
        </authorList>
    </citation>
    <scope>NUCLEOTIDE SEQUENCE [LARGE SCALE GENOMIC DNA]</scope>
</reference>
<evidence type="ECO:0000256" key="5">
    <source>
        <dbReference type="ARBA" id="ARBA00022692"/>
    </source>
</evidence>
<evidence type="ECO:0000256" key="12">
    <source>
        <dbReference type="ARBA" id="ARBA00034249"/>
    </source>
</evidence>